<reference evidence="2 3" key="1">
    <citation type="submission" date="2019-08" db="EMBL/GenBank/DDBJ databases">
        <title>The genome of the soybean aphid Biotype 1, its phylome, world population structure and adaptation to the North American continent.</title>
        <authorList>
            <person name="Giordano R."/>
            <person name="Donthu R.K."/>
            <person name="Hernandez A.G."/>
            <person name="Wright C.L."/>
            <person name="Zimin A.V."/>
        </authorList>
    </citation>
    <scope>NUCLEOTIDE SEQUENCE [LARGE SCALE GENOMIC DNA]</scope>
    <source>
        <tissue evidence="2">Whole aphids</tissue>
    </source>
</reference>
<feature type="domain" description="DUF659" evidence="1">
    <location>
        <begin position="106"/>
        <end position="229"/>
    </location>
</feature>
<evidence type="ECO:0000313" key="2">
    <source>
        <dbReference type="EMBL" id="KAE9521359.1"/>
    </source>
</evidence>
<accession>A0A6G0SSR7</accession>
<dbReference type="GO" id="GO:0005634">
    <property type="term" value="C:nucleus"/>
    <property type="evidence" value="ECO:0007669"/>
    <property type="project" value="InterPro"/>
</dbReference>
<dbReference type="Proteomes" id="UP000475862">
    <property type="component" value="Unassembled WGS sequence"/>
</dbReference>
<proteinExistence type="predicted"/>
<evidence type="ECO:0000313" key="3">
    <source>
        <dbReference type="Proteomes" id="UP000475862"/>
    </source>
</evidence>
<organism evidence="2 3">
    <name type="scientific">Aphis glycines</name>
    <name type="common">Soybean aphid</name>
    <dbReference type="NCBI Taxonomy" id="307491"/>
    <lineage>
        <taxon>Eukaryota</taxon>
        <taxon>Metazoa</taxon>
        <taxon>Ecdysozoa</taxon>
        <taxon>Arthropoda</taxon>
        <taxon>Hexapoda</taxon>
        <taxon>Insecta</taxon>
        <taxon>Pterygota</taxon>
        <taxon>Neoptera</taxon>
        <taxon>Paraneoptera</taxon>
        <taxon>Hemiptera</taxon>
        <taxon>Sternorrhyncha</taxon>
        <taxon>Aphidomorpha</taxon>
        <taxon>Aphidoidea</taxon>
        <taxon>Aphididae</taxon>
        <taxon>Aphidini</taxon>
        <taxon>Aphis</taxon>
        <taxon>Aphis</taxon>
    </lineage>
</organism>
<dbReference type="PANTHER" id="PTHR32344:SF1">
    <property type="entry name" value="U1-TYPE DOMAIN-CONTAINING PROTEIN"/>
    <property type="match status" value="1"/>
</dbReference>
<gene>
    <name evidence="2" type="ORF">AGLY_018239</name>
</gene>
<evidence type="ECO:0000259" key="1">
    <source>
        <dbReference type="Pfam" id="PF04937"/>
    </source>
</evidence>
<dbReference type="SUPFAM" id="SSF53098">
    <property type="entry name" value="Ribonuclease H-like"/>
    <property type="match status" value="1"/>
</dbReference>
<name>A0A6G0SSR7_APHGL</name>
<dbReference type="Pfam" id="PF04937">
    <property type="entry name" value="DUF659"/>
    <property type="match status" value="1"/>
</dbReference>
<dbReference type="EMBL" id="VYZN01002982">
    <property type="protein sequence ID" value="KAE9521359.1"/>
    <property type="molecule type" value="Genomic_DNA"/>
</dbReference>
<dbReference type="PANTHER" id="PTHR32344">
    <property type="entry name" value="U1-TYPE DOMAIN-CONTAINING PROTEIN"/>
    <property type="match status" value="1"/>
</dbReference>
<dbReference type="GO" id="GO:0006357">
    <property type="term" value="P:regulation of transcription by RNA polymerase II"/>
    <property type="evidence" value="ECO:0007669"/>
    <property type="project" value="InterPro"/>
</dbReference>
<comment type="caution">
    <text evidence="2">The sequence shown here is derived from an EMBL/GenBank/DDBJ whole genome shotgun (WGS) entry which is preliminary data.</text>
</comment>
<dbReference type="InterPro" id="IPR033375">
    <property type="entry name" value="Cggbp1"/>
</dbReference>
<dbReference type="GO" id="GO:0003690">
    <property type="term" value="F:double-stranded DNA binding"/>
    <property type="evidence" value="ECO:0007669"/>
    <property type="project" value="InterPro"/>
</dbReference>
<protein>
    <recommendedName>
        <fullName evidence="1">DUF659 domain-containing protein</fullName>
    </recommendedName>
</protein>
<sequence length="405" mass="45851">MPKVKQNLSNRLQTYVNLYGPNIFSIDKSVLFCKICEIKVNSDKKFNVSQHIKSDKHIKGLARYEYQINRKQQQLLTATSNISKKSSFKKDLCEAFISANIPLNNIDETTDVQGRYIANVIVGTLEENNAGNIFLLNSEGLEKANHSTISKLFDRSMSILWPAGIQHDNVLLFLSDAAPYMVKLGEVLKSLYSKMIHVTCVVHGLHRVAEEVRSQFHVVDKVISSVKKIFRKAPSRLLVFKSEAPNLPLPPESIITRWGSWINAAIYYCENFEIIHHVIFMLDRNDAVSIKDAQDNIIKPGLENNLTYIKSNFAKLTLAIEQLQWQHIPLSDSLKIVQDIQKSFETLSGPSGKSVQEKNRGLSALIKISQVLAGEETFRNLDGLPEDLNCNDLTFFKYAPVRLSM</sequence>
<dbReference type="AlphaFoldDB" id="A0A6G0SSR7"/>
<dbReference type="InterPro" id="IPR007021">
    <property type="entry name" value="DUF659"/>
</dbReference>
<dbReference type="InterPro" id="IPR012337">
    <property type="entry name" value="RNaseH-like_sf"/>
</dbReference>
<dbReference type="OrthoDB" id="6769010at2759"/>
<dbReference type="Gene3D" id="3.30.160.60">
    <property type="entry name" value="Classic Zinc Finger"/>
    <property type="match status" value="1"/>
</dbReference>
<keyword evidence="3" id="KW-1185">Reference proteome</keyword>